<proteinExistence type="inferred from homology"/>
<keyword evidence="2 6" id="KW-0698">rRNA processing</keyword>
<feature type="binding site" evidence="6">
    <location>
        <position position="67"/>
    </location>
    <ligand>
        <name>S-adenosyl-L-methionine</name>
        <dbReference type="ChEBI" id="CHEBI:59789"/>
    </ligand>
</feature>
<dbReference type="Proteomes" id="UP000289326">
    <property type="component" value="Chromosome"/>
</dbReference>
<dbReference type="AlphaFoldDB" id="A0A4V0ZAH0"/>
<dbReference type="SUPFAM" id="SSF53335">
    <property type="entry name" value="S-adenosyl-L-methionine-dependent methyltransferases"/>
    <property type="match status" value="1"/>
</dbReference>
<organism evidence="7 8">
    <name type="scientific">Mycoplasmopsis phocirhinis</name>
    <dbReference type="NCBI Taxonomy" id="142650"/>
    <lineage>
        <taxon>Bacteria</taxon>
        <taxon>Bacillati</taxon>
        <taxon>Mycoplasmatota</taxon>
        <taxon>Mycoplasmoidales</taxon>
        <taxon>Metamycoplasmataceae</taxon>
        <taxon>Mycoplasmopsis</taxon>
    </lineage>
</organism>
<dbReference type="OrthoDB" id="9808773at2"/>
<dbReference type="Gene3D" id="3.40.50.150">
    <property type="entry name" value="Vaccinia Virus protein VP39"/>
    <property type="match status" value="1"/>
</dbReference>
<keyword evidence="8" id="KW-1185">Reference proteome</keyword>
<evidence type="ECO:0000313" key="7">
    <source>
        <dbReference type="EMBL" id="QBF34672.1"/>
    </source>
</evidence>
<feature type="binding site" evidence="6">
    <location>
        <position position="129"/>
    </location>
    <ligand>
        <name>S-adenosyl-L-methionine</name>
        <dbReference type="ChEBI" id="CHEBI:59789"/>
    </ligand>
</feature>
<dbReference type="PIRSF" id="PIRSF003078">
    <property type="entry name" value="GidB"/>
    <property type="match status" value="1"/>
</dbReference>
<keyword evidence="3 6" id="KW-0489">Methyltransferase</keyword>
<evidence type="ECO:0000256" key="2">
    <source>
        <dbReference type="ARBA" id="ARBA00022552"/>
    </source>
</evidence>
<dbReference type="EC" id="2.1.1.-" evidence="6"/>
<comment type="subcellular location">
    <subcellularLocation>
        <location evidence="6">Cytoplasm</location>
    </subcellularLocation>
</comment>
<dbReference type="Pfam" id="PF02527">
    <property type="entry name" value="GidB"/>
    <property type="match status" value="1"/>
</dbReference>
<dbReference type="GO" id="GO:0070043">
    <property type="term" value="F:rRNA (guanine-N7-)-methyltransferase activity"/>
    <property type="evidence" value="ECO:0007669"/>
    <property type="project" value="UniProtKB-UniRule"/>
</dbReference>
<comment type="similarity">
    <text evidence="6">Belongs to the methyltransferase superfamily. RNA methyltransferase RsmG family.</text>
</comment>
<dbReference type="InterPro" id="IPR003682">
    <property type="entry name" value="rRNA_ssu_MeTfrase_G"/>
</dbReference>
<keyword evidence="4 6" id="KW-0808">Transferase</keyword>
<dbReference type="PANTHER" id="PTHR31760:SF0">
    <property type="entry name" value="S-ADENOSYL-L-METHIONINE-DEPENDENT METHYLTRANSFERASES SUPERFAMILY PROTEIN"/>
    <property type="match status" value="1"/>
</dbReference>
<dbReference type="PANTHER" id="PTHR31760">
    <property type="entry name" value="S-ADENOSYL-L-METHIONINE-DEPENDENT METHYLTRANSFERASES SUPERFAMILY PROTEIN"/>
    <property type="match status" value="1"/>
</dbReference>
<feature type="binding site" evidence="6">
    <location>
        <position position="62"/>
    </location>
    <ligand>
        <name>S-adenosyl-L-methionine</name>
        <dbReference type="ChEBI" id="CHEBI:59789"/>
    </ligand>
</feature>
<dbReference type="InterPro" id="IPR029063">
    <property type="entry name" value="SAM-dependent_MTases_sf"/>
</dbReference>
<evidence type="ECO:0000256" key="3">
    <source>
        <dbReference type="ARBA" id="ARBA00022603"/>
    </source>
</evidence>
<evidence type="ECO:0000313" key="8">
    <source>
        <dbReference type="Proteomes" id="UP000289326"/>
    </source>
</evidence>
<evidence type="ECO:0000256" key="1">
    <source>
        <dbReference type="ARBA" id="ARBA00022490"/>
    </source>
</evidence>
<dbReference type="KEGG" id="mphi:EG856_01910"/>
<keyword evidence="5 6" id="KW-0949">S-adenosyl-L-methionine</keyword>
<gene>
    <name evidence="6 7" type="primary">rsmG</name>
    <name evidence="7" type="ORF">EG856_01910</name>
</gene>
<comment type="caution">
    <text evidence="6">Lacks conserved residue(s) required for the propagation of feature annotation.</text>
</comment>
<reference evidence="7 8" key="1">
    <citation type="submission" date="2019-01" db="EMBL/GenBank/DDBJ databases">
        <title>Complete sequence and annotation of the Mycoplasma phocirhinis strain 852T genome.</title>
        <authorList>
            <person name="Frasca S.Jr."/>
            <person name="Kutish G.F."/>
            <person name="Castellanos Gell J."/>
            <person name="Michaels D.L."/>
            <person name="Brown D.R."/>
        </authorList>
    </citation>
    <scope>NUCLEOTIDE SEQUENCE [LARGE SCALE GENOMIC DNA]</scope>
    <source>
        <strain evidence="7 8">852</strain>
    </source>
</reference>
<feature type="binding site" evidence="6">
    <location>
        <begin position="113"/>
        <end position="114"/>
    </location>
    <ligand>
        <name>S-adenosyl-L-methionine</name>
        <dbReference type="ChEBI" id="CHEBI:59789"/>
    </ligand>
</feature>
<sequence length="215" mass="24948">MMNSKIEKYIHLVHNFNQYKNITGFKDIDELKKQGVLDSIAVMELASQINFDFKSKKIADIGAGAGFPSLPHLLKNNDYFLTIIEGMQSRCEFLNNVKNSLQIANFNIVNERAENTKQYSQNFDLVTARAVSSIKNMFMLSHHLLKLNGYLFLPKGKKYDEELNEFLIKFPNEKENVSVLKYVNSLNEYSFVVVIKKTKHSPKNWPLSWKQIKDF</sequence>
<dbReference type="HAMAP" id="MF_00074">
    <property type="entry name" value="16SrRNA_methyltr_G"/>
    <property type="match status" value="1"/>
</dbReference>
<name>A0A4V0ZAH0_9BACT</name>
<accession>A0A4V0ZAH0</accession>
<evidence type="ECO:0000256" key="5">
    <source>
        <dbReference type="ARBA" id="ARBA00022691"/>
    </source>
</evidence>
<dbReference type="NCBIfam" id="TIGR00138">
    <property type="entry name" value="rsmG_gidB"/>
    <property type="match status" value="1"/>
</dbReference>
<dbReference type="EMBL" id="CP034841">
    <property type="protein sequence ID" value="QBF34672.1"/>
    <property type="molecule type" value="Genomic_DNA"/>
</dbReference>
<evidence type="ECO:0000256" key="6">
    <source>
        <dbReference type="HAMAP-Rule" id="MF_00074"/>
    </source>
</evidence>
<keyword evidence="1 6" id="KW-0963">Cytoplasm</keyword>
<evidence type="ECO:0000256" key="4">
    <source>
        <dbReference type="ARBA" id="ARBA00022679"/>
    </source>
</evidence>
<protein>
    <recommendedName>
        <fullName evidence="6">Ribosomal RNA small subunit methyltransferase G</fullName>
        <ecNumber evidence="6">2.1.1.-</ecNumber>
    </recommendedName>
    <alternativeName>
        <fullName evidence="6">16S rRNA 7-methylguanosine methyltransferase</fullName>
        <shortName evidence="6">16S rRNA m7G methyltransferase</shortName>
    </alternativeName>
</protein>
<comment type="function">
    <text evidence="6">Specifically methylates the N7 position of a guanine in 16S rRNA.</text>
</comment>
<dbReference type="GO" id="GO:0005829">
    <property type="term" value="C:cytosol"/>
    <property type="evidence" value="ECO:0007669"/>
    <property type="project" value="TreeGrafter"/>
</dbReference>